<evidence type="ECO:0000256" key="1">
    <source>
        <dbReference type="SAM" id="MobiDB-lite"/>
    </source>
</evidence>
<comment type="caution">
    <text evidence="2">The sequence shown here is derived from an EMBL/GenBank/DDBJ whole genome shotgun (WGS) entry which is preliminary data.</text>
</comment>
<protein>
    <submittedName>
        <fullName evidence="2">Uncharacterized protein</fullName>
    </submittedName>
</protein>
<dbReference type="Proteomes" id="UP000308267">
    <property type="component" value="Unassembled WGS sequence"/>
</dbReference>
<feature type="region of interest" description="Disordered" evidence="1">
    <location>
        <begin position="75"/>
        <end position="99"/>
    </location>
</feature>
<feature type="compositionally biased region" description="Polar residues" evidence="1">
    <location>
        <begin position="84"/>
        <end position="99"/>
    </location>
</feature>
<dbReference type="AlphaFoldDB" id="A0A4S2LT95"/>
<gene>
    <name evidence="2" type="ORF">CRM22_006439</name>
</gene>
<dbReference type="STRING" id="147828.A0A4S2LT95"/>
<dbReference type="OrthoDB" id="63267at2759"/>
<reference evidence="2 3" key="1">
    <citation type="journal article" date="2019" name="BMC Genomics">
        <title>New insights from Opisthorchis felineus genome: update on genomics of the epidemiologically important liver flukes.</title>
        <authorList>
            <person name="Ershov N.I."/>
            <person name="Mordvinov V.A."/>
            <person name="Prokhortchouk E.B."/>
            <person name="Pakharukova M.Y."/>
            <person name="Gunbin K.V."/>
            <person name="Ustyantsev K."/>
            <person name="Genaev M.A."/>
            <person name="Blinov A.G."/>
            <person name="Mazur A."/>
            <person name="Boulygina E."/>
            <person name="Tsygankova S."/>
            <person name="Khrameeva E."/>
            <person name="Chekanov N."/>
            <person name="Fan G."/>
            <person name="Xiao A."/>
            <person name="Zhang H."/>
            <person name="Xu X."/>
            <person name="Yang H."/>
            <person name="Solovyev V."/>
            <person name="Lee S.M."/>
            <person name="Liu X."/>
            <person name="Afonnikov D.A."/>
            <person name="Skryabin K.G."/>
        </authorList>
    </citation>
    <scope>NUCLEOTIDE SEQUENCE [LARGE SCALE GENOMIC DNA]</scope>
    <source>
        <strain evidence="2">AK-0245</strain>
        <tissue evidence="2">Whole organism</tissue>
    </source>
</reference>
<keyword evidence="3" id="KW-1185">Reference proteome</keyword>
<evidence type="ECO:0000313" key="3">
    <source>
        <dbReference type="Proteomes" id="UP000308267"/>
    </source>
</evidence>
<name>A0A4S2LT95_OPIFE</name>
<dbReference type="EMBL" id="SJOL01006800">
    <property type="protein sequence ID" value="TGZ64328.1"/>
    <property type="molecule type" value="Genomic_DNA"/>
</dbReference>
<sequence length="177" mass="18554">MSREGLPISAVINDVLEGFTYVDPQVQLDMIHEPWVLHGFYALSRRRSGISSSGSPGLAGNTIMASTGVFIPGGSSHGIPHTEQLPNVSATGPTHSSHGHQQPFVFAEDFEDMGVSGTSLPVVDKPHTSALSQTDRASNMNVLASVAFNGACVSNRSFVSAATIRPTSQLNGAVLPV</sequence>
<proteinExistence type="predicted"/>
<organism evidence="2 3">
    <name type="scientific">Opisthorchis felineus</name>
    <dbReference type="NCBI Taxonomy" id="147828"/>
    <lineage>
        <taxon>Eukaryota</taxon>
        <taxon>Metazoa</taxon>
        <taxon>Spiralia</taxon>
        <taxon>Lophotrochozoa</taxon>
        <taxon>Platyhelminthes</taxon>
        <taxon>Trematoda</taxon>
        <taxon>Digenea</taxon>
        <taxon>Opisthorchiida</taxon>
        <taxon>Opisthorchiata</taxon>
        <taxon>Opisthorchiidae</taxon>
        <taxon>Opisthorchis</taxon>
    </lineage>
</organism>
<accession>A0A4S2LT95</accession>
<evidence type="ECO:0000313" key="2">
    <source>
        <dbReference type="EMBL" id="TGZ64328.1"/>
    </source>
</evidence>